<evidence type="ECO:0000313" key="1">
    <source>
        <dbReference type="EMBL" id="KGD80225.1"/>
    </source>
</evidence>
<dbReference type="Proteomes" id="UP000029577">
    <property type="component" value="Unassembled WGS sequence"/>
</dbReference>
<accession>A0A095VZT9</accession>
<dbReference type="STRING" id="642227.HA49_00710"/>
<organism evidence="1 2">
    <name type="scientific">Tatumella morbirosei</name>
    <dbReference type="NCBI Taxonomy" id="642227"/>
    <lineage>
        <taxon>Bacteria</taxon>
        <taxon>Pseudomonadati</taxon>
        <taxon>Pseudomonadota</taxon>
        <taxon>Gammaproteobacteria</taxon>
        <taxon>Enterobacterales</taxon>
        <taxon>Erwiniaceae</taxon>
        <taxon>Tatumella</taxon>
    </lineage>
</organism>
<dbReference type="EMBL" id="JPKR02000005">
    <property type="protein sequence ID" value="KGD80225.1"/>
    <property type="molecule type" value="Genomic_DNA"/>
</dbReference>
<name>A0A095VZT9_9GAMM</name>
<dbReference type="OrthoDB" id="5464833at2"/>
<dbReference type="AlphaFoldDB" id="A0A095VZT9"/>
<dbReference type="eggNOG" id="ENOG50336H4">
    <property type="taxonomic scope" value="Bacteria"/>
</dbReference>
<keyword evidence="2" id="KW-1185">Reference proteome</keyword>
<gene>
    <name evidence="1" type="ORF">HA49_00710</name>
</gene>
<protein>
    <recommendedName>
        <fullName evidence="3">DUF2867 domain-containing protein</fullName>
    </recommendedName>
</protein>
<proteinExistence type="predicted"/>
<sequence length="184" mass="21381">MQYSDQFLPQYQFREQHQRQIPATPQRVIIAAEHYRPEQDPFFRKMIQLREWPQRLLERTGCRPTSGHPPFSMDNFTLLERSHNFQLAYGLMGRFWEAGYGLTPVADIDFFTDTHLPGTARLLLTFQALPIDAQVSVLITETRVFCPDSASLKAFTPYWYLIRPVSGMIRRRMLSAIARNVTGG</sequence>
<reference evidence="1" key="1">
    <citation type="submission" date="2014-12" db="EMBL/GenBank/DDBJ databases">
        <title>The draft genome of the Tatumella morbirosei type strain, LMG23360T isolated from pineapple rot.</title>
        <authorList>
            <person name="Smits T.H."/>
            <person name="Palmer M."/>
            <person name="Venter S.N."/>
            <person name="Duffy B."/>
            <person name="Steenkamp E.T."/>
            <person name="Chan W.Y."/>
            <person name="Coutinho T.A."/>
            <person name="Coetzee M.P."/>
            <person name="De Maayer P."/>
        </authorList>
    </citation>
    <scope>NUCLEOTIDE SEQUENCE [LARGE SCALE GENOMIC DNA]</scope>
    <source>
        <strain evidence="1">LMG 23360</strain>
    </source>
</reference>
<evidence type="ECO:0008006" key="3">
    <source>
        <dbReference type="Google" id="ProtNLM"/>
    </source>
</evidence>
<comment type="caution">
    <text evidence="1">The sequence shown here is derived from an EMBL/GenBank/DDBJ whole genome shotgun (WGS) entry which is preliminary data.</text>
</comment>
<evidence type="ECO:0000313" key="2">
    <source>
        <dbReference type="Proteomes" id="UP000029577"/>
    </source>
</evidence>